<dbReference type="InterPro" id="IPR011527">
    <property type="entry name" value="ABC1_TM_dom"/>
</dbReference>
<dbReference type="PROSITE" id="PS50893">
    <property type="entry name" value="ABC_TRANSPORTER_2"/>
    <property type="match status" value="1"/>
</dbReference>
<keyword evidence="5 7" id="KW-1133">Transmembrane helix</keyword>
<proteinExistence type="predicted"/>
<keyword evidence="6 7" id="KW-0472">Membrane</keyword>
<comment type="subcellular location">
    <subcellularLocation>
        <location evidence="1">Cell membrane</location>
        <topology evidence="1">Multi-pass membrane protein</topology>
    </subcellularLocation>
</comment>
<dbReference type="PROSITE" id="PS50929">
    <property type="entry name" value="ABC_TM1F"/>
    <property type="match status" value="1"/>
</dbReference>
<evidence type="ECO:0000313" key="10">
    <source>
        <dbReference type="EMBL" id="WGW02862.1"/>
    </source>
</evidence>
<evidence type="ECO:0000259" key="8">
    <source>
        <dbReference type="PROSITE" id="PS50893"/>
    </source>
</evidence>
<dbReference type="SUPFAM" id="SSF52540">
    <property type="entry name" value="P-loop containing nucleoside triphosphate hydrolases"/>
    <property type="match status" value="1"/>
</dbReference>
<name>A0ABY8QGD3_9RHOB</name>
<dbReference type="SMART" id="SM00382">
    <property type="entry name" value="AAA"/>
    <property type="match status" value="1"/>
</dbReference>
<dbReference type="Pfam" id="PF00005">
    <property type="entry name" value="ABC_tran"/>
    <property type="match status" value="1"/>
</dbReference>
<dbReference type="Proteomes" id="UP001241605">
    <property type="component" value="Chromosome"/>
</dbReference>
<keyword evidence="4" id="KW-0067">ATP-binding</keyword>
<dbReference type="RefSeq" id="WP_282299491.1">
    <property type="nucleotide sequence ID" value="NZ_CP124616.1"/>
</dbReference>
<evidence type="ECO:0000256" key="4">
    <source>
        <dbReference type="ARBA" id="ARBA00022840"/>
    </source>
</evidence>
<feature type="transmembrane region" description="Helical" evidence="7">
    <location>
        <begin position="155"/>
        <end position="175"/>
    </location>
</feature>
<evidence type="ECO:0000313" key="11">
    <source>
        <dbReference type="Proteomes" id="UP001241605"/>
    </source>
</evidence>
<dbReference type="InterPro" id="IPR036640">
    <property type="entry name" value="ABC1_TM_sf"/>
</dbReference>
<evidence type="ECO:0000256" key="5">
    <source>
        <dbReference type="ARBA" id="ARBA00022989"/>
    </source>
</evidence>
<dbReference type="InterPro" id="IPR017871">
    <property type="entry name" value="ABC_transporter-like_CS"/>
</dbReference>
<sequence>MADLPAANATSERKTRLGGALSLAASLLWIAQAAIIAAVLSALLTGQDSRGWVMALAFLALGLARAVLNRLALATLAAAAETRLQALRHEIIGTESASADASAFGGAGAIAALTSDKLEALRPFLLRYQPARLRVMIAPLVILAITAWVSWAAAVVLLAAGPLIPVFMALVGWAAKEASARQMVEIGSLNDLLADRLAALSDLRLVGAGPQVIDGFAKASESLRQRTMAVLRIAFLSSTVLELFSALGVAMIAVWVGFALLGELSWGTWGTALTPFRGIFLLLLAPDFFQPLRDLAAAWHDKSAADAVMAELADWRSGDRRAVLGTGASADALRFGGLSLTGLQADQGGRTLRFPDLDLRPGDSLALCGPSGAGKTTLLRLIAGLVPPSGGAIRLGRDLLTQDNADAWRACLGWMPQTPRFLGRSLRHNIGFGQALDSAILVQSRVAPIIETLPAGDRTPLGETGAGLSGGEARRVMLARALHRRPGLLLADEPTADLDAETAQDIIDGLLAYVAQGGTLIVATHDPRLMARMDRQMTLEARP</sequence>
<dbReference type="CDD" id="cd18584">
    <property type="entry name" value="ABC_6TM_AarD_CydD"/>
    <property type="match status" value="1"/>
</dbReference>
<reference evidence="10 11" key="1">
    <citation type="submission" date="2023-05" db="EMBL/GenBank/DDBJ databases">
        <title>YMD87, complete Genome.</title>
        <authorList>
            <person name="Zhang J."/>
            <person name="Xu X."/>
        </authorList>
    </citation>
    <scope>NUCLEOTIDE SEQUENCE [LARGE SCALE GENOMIC DNA]</scope>
    <source>
        <strain evidence="10 11">YMD87</strain>
    </source>
</reference>
<feature type="transmembrane region" description="Helical" evidence="7">
    <location>
        <begin position="131"/>
        <end position="149"/>
    </location>
</feature>
<organism evidence="10 11">
    <name type="scientific">Tropicibacter oceani</name>
    <dbReference type="NCBI Taxonomy" id="3058420"/>
    <lineage>
        <taxon>Bacteria</taxon>
        <taxon>Pseudomonadati</taxon>
        <taxon>Pseudomonadota</taxon>
        <taxon>Alphaproteobacteria</taxon>
        <taxon>Rhodobacterales</taxon>
        <taxon>Roseobacteraceae</taxon>
        <taxon>Tropicibacter</taxon>
    </lineage>
</organism>
<gene>
    <name evidence="10" type="primary">cydD</name>
    <name evidence="10" type="ORF">QF118_13060</name>
</gene>
<feature type="transmembrane region" description="Helical" evidence="7">
    <location>
        <begin position="21"/>
        <end position="44"/>
    </location>
</feature>
<keyword evidence="2 7" id="KW-0812">Transmembrane</keyword>
<dbReference type="InterPro" id="IPR003439">
    <property type="entry name" value="ABC_transporter-like_ATP-bd"/>
</dbReference>
<dbReference type="Gene3D" id="1.20.1560.10">
    <property type="entry name" value="ABC transporter type 1, transmembrane domain"/>
    <property type="match status" value="1"/>
</dbReference>
<accession>A0ABY8QGD3</accession>
<dbReference type="InterPro" id="IPR039421">
    <property type="entry name" value="Type_1_exporter"/>
</dbReference>
<feature type="domain" description="ABC transporter" evidence="8">
    <location>
        <begin position="333"/>
        <end position="543"/>
    </location>
</feature>
<dbReference type="Gene3D" id="3.40.50.300">
    <property type="entry name" value="P-loop containing nucleotide triphosphate hydrolases"/>
    <property type="match status" value="1"/>
</dbReference>
<keyword evidence="3" id="KW-0547">Nucleotide-binding</keyword>
<evidence type="ECO:0000256" key="3">
    <source>
        <dbReference type="ARBA" id="ARBA00022741"/>
    </source>
</evidence>
<dbReference type="InterPro" id="IPR014216">
    <property type="entry name" value="ABC_transptr_CydD"/>
</dbReference>
<dbReference type="SUPFAM" id="SSF90123">
    <property type="entry name" value="ABC transporter transmembrane region"/>
    <property type="match status" value="1"/>
</dbReference>
<dbReference type="EMBL" id="CP124616">
    <property type="protein sequence ID" value="WGW02862.1"/>
    <property type="molecule type" value="Genomic_DNA"/>
</dbReference>
<keyword evidence="11" id="KW-1185">Reference proteome</keyword>
<dbReference type="PANTHER" id="PTHR24221:SF590">
    <property type="entry name" value="COMPONENT LINKED WITH THE ASSEMBLY OF CYTOCHROME' TRANSPORT TRANSMEMBRANE ATP-BINDING PROTEIN ABC TRANSPORTER CYDD-RELATED"/>
    <property type="match status" value="1"/>
</dbReference>
<evidence type="ECO:0000256" key="2">
    <source>
        <dbReference type="ARBA" id="ARBA00022692"/>
    </source>
</evidence>
<evidence type="ECO:0000256" key="6">
    <source>
        <dbReference type="ARBA" id="ARBA00023136"/>
    </source>
</evidence>
<evidence type="ECO:0000259" key="9">
    <source>
        <dbReference type="PROSITE" id="PS50929"/>
    </source>
</evidence>
<feature type="transmembrane region" description="Helical" evidence="7">
    <location>
        <begin position="50"/>
        <end position="68"/>
    </location>
</feature>
<dbReference type="NCBIfam" id="TIGR02857">
    <property type="entry name" value="CydD"/>
    <property type="match status" value="1"/>
</dbReference>
<dbReference type="PANTHER" id="PTHR24221">
    <property type="entry name" value="ATP-BINDING CASSETTE SUB-FAMILY B"/>
    <property type="match status" value="1"/>
</dbReference>
<dbReference type="PROSITE" id="PS00211">
    <property type="entry name" value="ABC_TRANSPORTER_1"/>
    <property type="match status" value="1"/>
</dbReference>
<protein>
    <submittedName>
        <fullName evidence="10">Thiol reductant ABC exporter subunit CydD</fullName>
    </submittedName>
</protein>
<dbReference type="InterPro" id="IPR003593">
    <property type="entry name" value="AAA+_ATPase"/>
</dbReference>
<evidence type="ECO:0000256" key="7">
    <source>
        <dbReference type="SAM" id="Phobius"/>
    </source>
</evidence>
<dbReference type="Pfam" id="PF00664">
    <property type="entry name" value="ABC_membrane"/>
    <property type="match status" value="1"/>
</dbReference>
<feature type="transmembrane region" description="Helical" evidence="7">
    <location>
        <begin position="233"/>
        <end position="260"/>
    </location>
</feature>
<dbReference type="CDD" id="cd03228">
    <property type="entry name" value="ABCC_MRP_Like"/>
    <property type="match status" value="1"/>
</dbReference>
<dbReference type="InterPro" id="IPR027417">
    <property type="entry name" value="P-loop_NTPase"/>
</dbReference>
<evidence type="ECO:0000256" key="1">
    <source>
        <dbReference type="ARBA" id="ARBA00004651"/>
    </source>
</evidence>
<feature type="domain" description="ABC transmembrane type-1" evidence="9">
    <location>
        <begin position="17"/>
        <end position="304"/>
    </location>
</feature>